<dbReference type="CDD" id="cd11331">
    <property type="entry name" value="AmyAc_OligoGlu_like"/>
    <property type="match status" value="1"/>
</dbReference>
<evidence type="ECO:0000256" key="1">
    <source>
        <dbReference type="ARBA" id="ARBA00008061"/>
    </source>
</evidence>
<evidence type="ECO:0000256" key="2">
    <source>
        <dbReference type="ARBA" id="ARBA00022801"/>
    </source>
</evidence>
<dbReference type="RefSeq" id="WP_125487327.1">
    <property type="nucleotide sequence ID" value="NZ_RSDW01000001.1"/>
</dbReference>
<name>A0A3R9QDI1_9BACT</name>
<dbReference type="EMBL" id="RSDW01000001">
    <property type="protein sequence ID" value="RSL19057.1"/>
    <property type="molecule type" value="Genomic_DNA"/>
</dbReference>
<dbReference type="AlphaFoldDB" id="A0A3R9QDI1"/>
<dbReference type="OrthoDB" id="9805159at2"/>
<dbReference type="Gene3D" id="3.90.400.10">
    <property type="entry name" value="Oligo-1,6-glucosidase, Domain 2"/>
    <property type="match status" value="1"/>
</dbReference>
<evidence type="ECO:0000256" key="3">
    <source>
        <dbReference type="ARBA" id="ARBA00023295"/>
    </source>
</evidence>
<dbReference type="SMART" id="SM00642">
    <property type="entry name" value="Aamy"/>
    <property type="match status" value="1"/>
</dbReference>
<evidence type="ECO:0000313" key="5">
    <source>
        <dbReference type="EMBL" id="RSL19057.1"/>
    </source>
</evidence>
<dbReference type="InterPro" id="IPR006047">
    <property type="entry name" value="GH13_cat_dom"/>
</dbReference>
<gene>
    <name evidence="5" type="ORF">EDE15_4673</name>
</gene>
<dbReference type="InterPro" id="IPR017853">
    <property type="entry name" value="GH"/>
</dbReference>
<dbReference type="Pfam" id="PF00128">
    <property type="entry name" value="Alpha-amylase"/>
    <property type="match status" value="1"/>
</dbReference>
<dbReference type="SUPFAM" id="SSF51445">
    <property type="entry name" value="(Trans)glycosidases"/>
    <property type="match status" value="1"/>
</dbReference>
<accession>A0A3R9QDI1</accession>
<dbReference type="PANTHER" id="PTHR10357">
    <property type="entry name" value="ALPHA-AMYLASE FAMILY MEMBER"/>
    <property type="match status" value="1"/>
</dbReference>
<organism evidence="5 6">
    <name type="scientific">Edaphobacter aggregans</name>
    <dbReference type="NCBI Taxonomy" id="570835"/>
    <lineage>
        <taxon>Bacteria</taxon>
        <taxon>Pseudomonadati</taxon>
        <taxon>Acidobacteriota</taxon>
        <taxon>Terriglobia</taxon>
        <taxon>Terriglobales</taxon>
        <taxon>Acidobacteriaceae</taxon>
        <taxon>Edaphobacter</taxon>
    </lineage>
</organism>
<reference evidence="5 6" key="1">
    <citation type="submission" date="2018-12" db="EMBL/GenBank/DDBJ databases">
        <title>Sequencing of bacterial isolates from soil warming experiment in Harvard Forest, Massachusetts, USA.</title>
        <authorList>
            <person name="Deangelis K."/>
        </authorList>
    </citation>
    <scope>NUCLEOTIDE SEQUENCE [LARGE SCALE GENOMIC DNA]</scope>
    <source>
        <strain evidence="5 6">EB153</strain>
    </source>
</reference>
<comment type="similarity">
    <text evidence="1">Belongs to the glycosyl hydrolase 13 family.</text>
</comment>
<sequence>MHDLAWWQSAVIYEVYPRSFQDSNGDGIGDLDGIIQRLDYLVKLGVDAIWVAPIYRSPMADFGYDVADYCSVDPIFGTMQDFDRLLKEAHRRHLKLILDFVPNHSSDQHPWFLESRSSLVNAKRNWYLWRDEPNNWMSNFGGSGWEWDKQTNQYYYHSFLKEQPDLNWRNPAVRRAMYDVLRFWLDKGVDGFRVDVMWLLIKDNQYRDNPLDPHLASGQSSANSLLPVYNSNRPEVHEIVAEMRALIDSYPGRVLIGEIYLPIKELMTYYGQDLSGANLPFNFLLLQCPWNAQAVAQVISEYMTTLPQGAWPNWVLGNHDNARVAARVGLSQAAIAAMLLLTLPGTLTVYYGEEIGMTNALITPEDVQDPAEKRQPGIGMGRDPERAPMMWDCSEKAGFTHGRPWLPLVADHRALNVEVEERDETSILNLYRRLIALRRAHPTLVGAQLSSVTTLGDLLSFERNSETERIVIFLNFGNSPVQVATEVGIVLAGTVSRRDTERVDNFVELQGSEGLVIEVSS</sequence>
<dbReference type="Proteomes" id="UP000269669">
    <property type="component" value="Unassembled WGS sequence"/>
</dbReference>
<keyword evidence="2" id="KW-0378">Hydrolase</keyword>
<proteinExistence type="inferred from homology"/>
<keyword evidence="3" id="KW-0326">Glycosidase</keyword>
<dbReference type="FunFam" id="3.90.400.10:FF:000002">
    <property type="entry name" value="Sucrose isomerase"/>
    <property type="match status" value="1"/>
</dbReference>
<dbReference type="InterPro" id="IPR045857">
    <property type="entry name" value="O16G_dom_2"/>
</dbReference>
<keyword evidence="6" id="KW-1185">Reference proteome</keyword>
<feature type="domain" description="Glycosyl hydrolase family 13 catalytic" evidence="4">
    <location>
        <begin position="14"/>
        <end position="386"/>
    </location>
</feature>
<dbReference type="Gene3D" id="3.20.20.80">
    <property type="entry name" value="Glycosidases"/>
    <property type="match status" value="1"/>
</dbReference>
<dbReference type="PANTHER" id="PTHR10357:SF179">
    <property type="entry name" value="NEUTRAL AND BASIC AMINO ACID TRANSPORT PROTEIN RBAT"/>
    <property type="match status" value="1"/>
</dbReference>
<dbReference type="GO" id="GO:0004556">
    <property type="term" value="F:alpha-amylase activity"/>
    <property type="evidence" value="ECO:0007669"/>
    <property type="project" value="TreeGrafter"/>
</dbReference>
<comment type="caution">
    <text evidence="5">The sequence shown here is derived from an EMBL/GenBank/DDBJ whole genome shotgun (WGS) entry which is preliminary data.</text>
</comment>
<evidence type="ECO:0000313" key="6">
    <source>
        <dbReference type="Proteomes" id="UP000269669"/>
    </source>
</evidence>
<protein>
    <submittedName>
        <fullName evidence="5">Alpha-glucosidase</fullName>
    </submittedName>
</protein>
<dbReference type="GO" id="GO:0009313">
    <property type="term" value="P:oligosaccharide catabolic process"/>
    <property type="evidence" value="ECO:0007669"/>
    <property type="project" value="TreeGrafter"/>
</dbReference>
<evidence type="ECO:0000259" key="4">
    <source>
        <dbReference type="SMART" id="SM00642"/>
    </source>
</evidence>